<dbReference type="AlphaFoldDB" id="A0A5K7Z4J4"/>
<protein>
    <submittedName>
        <fullName evidence="9">Na(+)/H(+) antiporter subunit B</fullName>
    </submittedName>
</protein>
<dbReference type="KEGG" id="dwd:DSCW_33350"/>
<evidence type="ECO:0000256" key="6">
    <source>
        <dbReference type="ARBA" id="ARBA00023136"/>
    </source>
</evidence>
<keyword evidence="10" id="KW-1185">Reference proteome</keyword>
<accession>A0A5K7Z4J4</accession>
<comment type="similarity">
    <text evidence="2">Belongs to the CPA3 antiporters (TC 2.A.63) subunit B family.</text>
</comment>
<evidence type="ECO:0000256" key="4">
    <source>
        <dbReference type="ARBA" id="ARBA00022692"/>
    </source>
</evidence>
<evidence type="ECO:0000256" key="2">
    <source>
        <dbReference type="ARBA" id="ARBA00009425"/>
    </source>
</evidence>
<reference evidence="9 10" key="1">
    <citation type="submission" date="2019-11" db="EMBL/GenBank/DDBJ databases">
        <title>Comparative genomics of hydrocarbon-degrading Desulfosarcina strains.</title>
        <authorList>
            <person name="Watanabe M."/>
            <person name="Kojima H."/>
            <person name="Fukui M."/>
        </authorList>
    </citation>
    <scope>NUCLEOTIDE SEQUENCE [LARGE SCALE GENOMIC DNA]</scope>
    <source>
        <strain evidence="9 10">PP31</strain>
    </source>
</reference>
<feature type="domain" description="Na+/H+ antiporter MnhB subunit-related protein" evidence="8">
    <location>
        <begin position="9"/>
        <end position="132"/>
    </location>
</feature>
<keyword evidence="4 7" id="KW-0812">Transmembrane</keyword>
<evidence type="ECO:0000256" key="3">
    <source>
        <dbReference type="ARBA" id="ARBA00022475"/>
    </source>
</evidence>
<evidence type="ECO:0000256" key="7">
    <source>
        <dbReference type="SAM" id="Phobius"/>
    </source>
</evidence>
<dbReference type="Pfam" id="PF04039">
    <property type="entry name" value="MnhB"/>
    <property type="match status" value="1"/>
</dbReference>
<evidence type="ECO:0000313" key="10">
    <source>
        <dbReference type="Proteomes" id="UP000427769"/>
    </source>
</evidence>
<proteinExistence type="inferred from homology"/>
<dbReference type="InterPro" id="IPR050622">
    <property type="entry name" value="CPA3_antiporter_subunitB"/>
</dbReference>
<dbReference type="RefSeq" id="WP_231715765.1">
    <property type="nucleotide sequence ID" value="NZ_AP021875.1"/>
</dbReference>
<evidence type="ECO:0000259" key="8">
    <source>
        <dbReference type="Pfam" id="PF04039"/>
    </source>
</evidence>
<name>A0A5K7Z4J4_9BACT</name>
<dbReference type="Proteomes" id="UP000427769">
    <property type="component" value="Chromosome"/>
</dbReference>
<dbReference type="PANTHER" id="PTHR33932">
    <property type="entry name" value="NA(+)/H(+) ANTIPORTER SUBUNIT B"/>
    <property type="match status" value="1"/>
</dbReference>
<evidence type="ECO:0000313" key="9">
    <source>
        <dbReference type="EMBL" id="BBO75918.1"/>
    </source>
</evidence>
<keyword evidence="5 7" id="KW-1133">Transmembrane helix</keyword>
<comment type="subcellular location">
    <subcellularLocation>
        <location evidence="1">Cell membrane</location>
        <topology evidence="1">Multi-pass membrane protein</topology>
    </subcellularLocation>
</comment>
<sequence length="140" mass="14930">MKNAMDSYILRAATRLLVGLMLVFAAYLLFRGHNAPGGGFSAALVAGTGFALFAITEGPAAVRRALRIDPRSWIAWGLMLALGSGLVAATTGHPYLTGLWWTPDWLDGLPAFGTPLLFDVGVFLVVLGTILTLVLKLEED</sequence>
<feature type="transmembrane region" description="Helical" evidence="7">
    <location>
        <begin position="42"/>
        <end position="62"/>
    </location>
</feature>
<dbReference type="InterPro" id="IPR007182">
    <property type="entry name" value="MnhB"/>
</dbReference>
<keyword evidence="3" id="KW-1003">Cell membrane</keyword>
<organism evidence="9 10">
    <name type="scientific">Desulfosarcina widdelii</name>
    <dbReference type="NCBI Taxonomy" id="947919"/>
    <lineage>
        <taxon>Bacteria</taxon>
        <taxon>Pseudomonadati</taxon>
        <taxon>Thermodesulfobacteriota</taxon>
        <taxon>Desulfobacteria</taxon>
        <taxon>Desulfobacterales</taxon>
        <taxon>Desulfosarcinaceae</taxon>
        <taxon>Desulfosarcina</taxon>
    </lineage>
</organism>
<dbReference type="EMBL" id="AP021875">
    <property type="protein sequence ID" value="BBO75918.1"/>
    <property type="molecule type" value="Genomic_DNA"/>
</dbReference>
<gene>
    <name evidence="9" type="primary">mrpB</name>
    <name evidence="9" type="ORF">DSCW_33350</name>
</gene>
<feature type="transmembrane region" description="Helical" evidence="7">
    <location>
        <begin position="116"/>
        <end position="135"/>
    </location>
</feature>
<feature type="transmembrane region" description="Helical" evidence="7">
    <location>
        <begin position="12"/>
        <end position="30"/>
    </location>
</feature>
<dbReference type="PANTHER" id="PTHR33932:SF4">
    <property type="entry name" value="NA(+)_H(+) ANTIPORTER SUBUNIT B"/>
    <property type="match status" value="1"/>
</dbReference>
<evidence type="ECO:0000256" key="1">
    <source>
        <dbReference type="ARBA" id="ARBA00004651"/>
    </source>
</evidence>
<dbReference type="GO" id="GO:0005886">
    <property type="term" value="C:plasma membrane"/>
    <property type="evidence" value="ECO:0007669"/>
    <property type="project" value="UniProtKB-SubCell"/>
</dbReference>
<evidence type="ECO:0000256" key="5">
    <source>
        <dbReference type="ARBA" id="ARBA00022989"/>
    </source>
</evidence>
<feature type="transmembrane region" description="Helical" evidence="7">
    <location>
        <begin position="74"/>
        <end position="96"/>
    </location>
</feature>
<dbReference type="NCBIfam" id="NF009163">
    <property type="entry name" value="PRK12509.1"/>
    <property type="match status" value="1"/>
</dbReference>
<keyword evidence="6 7" id="KW-0472">Membrane</keyword>